<protein>
    <submittedName>
        <fullName evidence="2">Uncharacterized protein</fullName>
    </submittedName>
</protein>
<name>A0A515DC72_9BURK</name>
<dbReference type="RefSeq" id="WP_142819447.1">
    <property type="nucleotide sequence ID" value="NZ_CP035503.1"/>
</dbReference>
<dbReference type="Proteomes" id="UP000316798">
    <property type="component" value="Chromosome"/>
</dbReference>
<sequence length="78" mass="9086">MTWNDARRQAAEDDADWTPEEEEKRIEKMTAALRKALGDMADRQPDIFRQALERFSPQLAEALGEGYVEEYREAHEDS</sequence>
<proteinExistence type="predicted"/>
<organism evidence="2 3">
    <name type="scientific">Rhodoferax sediminis</name>
    <dbReference type="NCBI Taxonomy" id="2509614"/>
    <lineage>
        <taxon>Bacteria</taxon>
        <taxon>Pseudomonadati</taxon>
        <taxon>Pseudomonadota</taxon>
        <taxon>Betaproteobacteria</taxon>
        <taxon>Burkholderiales</taxon>
        <taxon>Comamonadaceae</taxon>
        <taxon>Rhodoferax</taxon>
    </lineage>
</organism>
<feature type="region of interest" description="Disordered" evidence="1">
    <location>
        <begin position="1"/>
        <end position="23"/>
    </location>
</feature>
<evidence type="ECO:0000256" key="1">
    <source>
        <dbReference type="SAM" id="MobiDB-lite"/>
    </source>
</evidence>
<evidence type="ECO:0000313" key="2">
    <source>
        <dbReference type="EMBL" id="QDL38023.1"/>
    </source>
</evidence>
<gene>
    <name evidence="2" type="ORF">EUB48_12580</name>
</gene>
<evidence type="ECO:0000313" key="3">
    <source>
        <dbReference type="Proteomes" id="UP000316798"/>
    </source>
</evidence>
<accession>A0A515DC72</accession>
<dbReference type="AlphaFoldDB" id="A0A515DC72"/>
<dbReference type="KEGG" id="rhf:EUB48_12580"/>
<dbReference type="EMBL" id="CP035503">
    <property type="protein sequence ID" value="QDL38023.1"/>
    <property type="molecule type" value="Genomic_DNA"/>
</dbReference>
<keyword evidence="3" id="KW-1185">Reference proteome</keyword>
<feature type="compositionally biased region" description="Acidic residues" evidence="1">
    <location>
        <begin position="12"/>
        <end position="21"/>
    </location>
</feature>
<feature type="compositionally biased region" description="Basic and acidic residues" evidence="1">
    <location>
        <begin position="1"/>
        <end position="11"/>
    </location>
</feature>
<reference evidence="2 3" key="1">
    <citation type="submission" date="2019-01" db="EMBL/GenBank/DDBJ databases">
        <title>Genomic insights into a novel species Rhodoferax sp.</title>
        <authorList>
            <person name="Jin L."/>
        </authorList>
    </citation>
    <scope>NUCLEOTIDE SEQUENCE [LARGE SCALE GENOMIC DNA]</scope>
    <source>
        <strain evidence="2 3">CHu59-6-5</strain>
    </source>
</reference>